<feature type="binding site" evidence="8">
    <location>
        <position position="253"/>
    </location>
    <ligand>
        <name>Mg(2+)</name>
        <dbReference type="ChEBI" id="CHEBI:18420"/>
        <label>2</label>
    </ligand>
</feature>
<dbReference type="Pfam" id="PF02769">
    <property type="entry name" value="AIRS_C"/>
    <property type="match status" value="2"/>
</dbReference>
<evidence type="ECO:0000259" key="9">
    <source>
        <dbReference type="Pfam" id="PF00586"/>
    </source>
</evidence>
<dbReference type="SUPFAM" id="SSF55326">
    <property type="entry name" value="PurM N-terminal domain-like"/>
    <property type="match status" value="2"/>
</dbReference>
<dbReference type="NCBIfam" id="TIGR01736">
    <property type="entry name" value="FGAM_synth_II"/>
    <property type="match status" value="1"/>
</dbReference>
<protein>
    <recommendedName>
        <fullName evidence="8">Phosphoribosylformylglycinamidine synthase subunit PurL</fullName>
        <shortName evidence="8">FGAM synthase</shortName>
        <ecNumber evidence="8">6.3.5.3</ecNumber>
    </recommendedName>
    <alternativeName>
        <fullName evidence="8">Formylglycinamide ribonucleotide amidotransferase subunit II</fullName>
        <shortName evidence="8">FGAR amidotransferase II</shortName>
        <shortName evidence="8">FGAR-AT II</shortName>
    </alternativeName>
    <alternativeName>
        <fullName evidence="8">Glutamine amidotransferase PurL</fullName>
    </alternativeName>
    <alternativeName>
        <fullName evidence="8">Phosphoribosylformylglycinamidine synthase subunit II</fullName>
    </alternativeName>
</protein>
<evidence type="ECO:0000256" key="5">
    <source>
        <dbReference type="ARBA" id="ARBA00022755"/>
    </source>
</evidence>
<dbReference type="FunFam" id="3.30.1330.10:FF:000004">
    <property type="entry name" value="Phosphoribosylformylglycinamidine synthase subunit PurL"/>
    <property type="match status" value="1"/>
</dbReference>
<comment type="subcellular location">
    <subcellularLocation>
        <location evidence="8">Cytoplasm</location>
    </subcellularLocation>
</comment>
<dbReference type="InterPro" id="IPR016188">
    <property type="entry name" value="PurM-like_N"/>
</dbReference>
<feature type="binding site" evidence="8">
    <location>
        <position position="509"/>
    </location>
    <ligand>
        <name>substrate</name>
    </ligand>
</feature>
<feature type="domain" description="PurM-like C-terminal" evidence="10">
    <location>
        <begin position="542"/>
        <end position="661"/>
    </location>
</feature>
<feature type="binding site" evidence="8">
    <location>
        <position position="225"/>
    </location>
    <ligand>
        <name>substrate</name>
    </ligand>
</feature>
<feature type="domain" description="PurM-like C-terminal" evidence="10">
    <location>
        <begin position="186"/>
        <end position="338"/>
    </location>
</feature>
<feature type="binding site" evidence="8">
    <location>
        <begin position="295"/>
        <end position="297"/>
    </location>
    <ligand>
        <name>substrate</name>
    </ligand>
</feature>
<evidence type="ECO:0000256" key="8">
    <source>
        <dbReference type="HAMAP-Rule" id="MF_00420"/>
    </source>
</evidence>
<evidence type="ECO:0000313" key="12">
    <source>
        <dbReference type="EMBL" id="QYZ79442.1"/>
    </source>
</evidence>
<dbReference type="EMBL" id="CP037968">
    <property type="protein sequence ID" value="QYZ79442.1"/>
    <property type="molecule type" value="Genomic_DNA"/>
</dbReference>
<dbReference type="GO" id="GO:0005737">
    <property type="term" value="C:cytoplasm"/>
    <property type="evidence" value="ECO:0007669"/>
    <property type="project" value="UniProtKB-SubCell"/>
</dbReference>
<comment type="similarity">
    <text evidence="8">Belongs to the FGAMS family.</text>
</comment>
<keyword evidence="2 8" id="KW-0436">Ligase</keyword>
<comment type="catalytic activity">
    <reaction evidence="8">
        <text>N(2)-formyl-N(1)-(5-phospho-beta-D-ribosyl)glycinamide + L-glutamine + ATP + H2O = 2-formamido-N(1)-(5-O-phospho-beta-D-ribosyl)acetamidine + L-glutamate + ADP + phosphate + H(+)</text>
        <dbReference type="Rhea" id="RHEA:17129"/>
        <dbReference type="ChEBI" id="CHEBI:15377"/>
        <dbReference type="ChEBI" id="CHEBI:15378"/>
        <dbReference type="ChEBI" id="CHEBI:29985"/>
        <dbReference type="ChEBI" id="CHEBI:30616"/>
        <dbReference type="ChEBI" id="CHEBI:43474"/>
        <dbReference type="ChEBI" id="CHEBI:58359"/>
        <dbReference type="ChEBI" id="CHEBI:147286"/>
        <dbReference type="ChEBI" id="CHEBI:147287"/>
        <dbReference type="ChEBI" id="CHEBI:456216"/>
        <dbReference type="EC" id="6.3.5.3"/>
    </reaction>
</comment>
<dbReference type="PANTHER" id="PTHR43555:SF1">
    <property type="entry name" value="PHOSPHORIBOSYLFORMYLGLYCINAMIDINE SYNTHASE SUBUNIT PURL"/>
    <property type="match status" value="1"/>
</dbReference>
<organism evidence="12 13">
    <name type="scientific">Methanofollis formosanus</name>
    <dbReference type="NCBI Taxonomy" id="299308"/>
    <lineage>
        <taxon>Archaea</taxon>
        <taxon>Methanobacteriati</taxon>
        <taxon>Methanobacteriota</taxon>
        <taxon>Stenosarchaea group</taxon>
        <taxon>Methanomicrobia</taxon>
        <taxon>Methanomicrobiales</taxon>
        <taxon>Methanomicrobiaceae</taxon>
        <taxon>Methanofollis</taxon>
    </lineage>
</organism>
<dbReference type="OrthoDB" id="8251at2157"/>
<evidence type="ECO:0000259" key="11">
    <source>
        <dbReference type="Pfam" id="PF18072"/>
    </source>
</evidence>
<reference evidence="12" key="1">
    <citation type="journal article" date="2005" name="Int. J. Syst. Evol. Microbiol.">
        <title>Methanofollis formosanus sp. nov., isolated from a fish pond.</title>
        <authorList>
            <person name="Wu S.Y."/>
            <person name="Chen S.C."/>
            <person name="Lai M.C."/>
        </authorList>
    </citation>
    <scope>NUCLEOTIDE SEQUENCE</scope>
    <source>
        <strain evidence="12">ML15</strain>
    </source>
</reference>
<evidence type="ECO:0000256" key="1">
    <source>
        <dbReference type="ARBA" id="ARBA00022490"/>
    </source>
</evidence>
<dbReference type="GO" id="GO:0005524">
    <property type="term" value="F:ATP binding"/>
    <property type="evidence" value="ECO:0007669"/>
    <property type="project" value="UniProtKB-UniRule"/>
</dbReference>
<keyword evidence="3 8" id="KW-0479">Metal-binding</keyword>
<feature type="binding site" evidence="8">
    <location>
        <position position="469"/>
    </location>
    <ligand>
        <name>ATP</name>
        <dbReference type="ChEBI" id="CHEBI:30616"/>
    </ligand>
</feature>
<feature type="active site" description="Proton acceptor" evidence="8">
    <location>
        <position position="79"/>
    </location>
</feature>
<feature type="binding site" evidence="8">
    <location>
        <position position="101"/>
    </location>
    <ligand>
        <name>Mg(2+)</name>
        <dbReference type="ChEBI" id="CHEBI:18420"/>
        <label>2</label>
    </ligand>
</feature>
<dbReference type="Gene3D" id="3.90.650.10">
    <property type="entry name" value="PurM-like C-terminal domain"/>
    <property type="match status" value="2"/>
</dbReference>
<dbReference type="GO" id="GO:0004642">
    <property type="term" value="F:phosphoribosylformylglycinamidine synthase activity"/>
    <property type="evidence" value="ECO:0007669"/>
    <property type="project" value="UniProtKB-UniRule"/>
</dbReference>
<keyword evidence="1 8" id="KW-0963">Cytoplasm</keyword>
<comment type="caution">
    <text evidence="8">Lacks conserved residue(s) required for the propagation of feature annotation.</text>
</comment>
<evidence type="ECO:0000256" key="4">
    <source>
        <dbReference type="ARBA" id="ARBA00022741"/>
    </source>
</evidence>
<comment type="function">
    <text evidence="8">Part of the phosphoribosylformylglycinamidine synthase complex involved in the purines biosynthetic pathway. Catalyzes the ATP-dependent conversion of formylglycinamide ribonucleotide (FGAR) and glutamine to yield formylglycinamidine ribonucleotide (FGAM) and glutamate. The FGAM synthase complex is composed of three subunits. PurQ produces an ammonia molecule by converting glutamine to glutamate. PurL transfers the ammonia molecule to FGAR to form FGAM in an ATP-dependent manner. PurS interacts with PurQ and PurL and is thought to assist in the transfer of the ammonia molecule from PurQ to PurL.</text>
</comment>
<dbReference type="GO" id="GO:0000287">
    <property type="term" value="F:magnesium ion binding"/>
    <property type="evidence" value="ECO:0007669"/>
    <property type="project" value="UniProtKB-UniRule"/>
</dbReference>
<dbReference type="CDD" id="cd02203">
    <property type="entry name" value="PurL_repeat1"/>
    <property type="match status" value="1"/>
</dbReference>
<feature type="binding site" evidence="8">
    <location>
        <position position="506"/>
    </location>
    <ligand>
        <name>ATP</name>
        <dbReference type="ChEBI" id="CHEBI:30616"/>
    </ligand>
</feature>
<accession>A0A8G1EGZ6</accession>
<dbReference type="InterPro" id="IPR041609">
    <property type="entry name" value="PurL_linker"/>
</dbReference>
<dbReference type="PIRSF" id="PIRSF001587">
    <property type="entry name" value="FGAM_synthase_II"/>
    <property type="match status" value="1"/>
</dbReference>
<feature type="binding site" evidence="8">
    <location>
        <begin position="78"/>
        <end position="81"/>
    </location>
    <ligand>
        <name>substrate</name>
    </ligand>
</feature>
<feature type="binding site" evidence="8">
    <location>
        <position position="100"/>
    </location>
    <ligand>
        <name>substrate</name>
    </ligand>
</feature>
<dbReference type="HAMAP" id="MF_00420">
    <property type="entry name" value="PurL_2"/>
    <property type="match status" value="1"/>
</dbReference>
<feature type="domain" description="PurM-like N-terminal" evidence="9">
    <location>
        <begin position="58"/>
        <end position="173"/>
    </location>
</feature>
<feature type="domain" description="Phosphoribosylformylglycinamidine synthase linker" evidence="11">
    <location>
        <begin position="2"/>
        <end position="36"/>
    </location>
</feature>
<keyword evidence="13" id="KW-1185">Reference proteome</keyword>
<gene>
    <name evidence="8 12" type="primary">purL</name>
    <name evidence="12" type="ORF">E2N92_08365</name>
</gene>
<comment type="pathway">
    <text evidence="8">Purine metabolism; IMP biosynthesis via de novo pathway; 5-amino-1-(5-phospho-D-ribosyl)imidazole from N(2)-formyl-N(1)-(5-phospho-D-ribosyl)glycinamide: step 1/2.</text>
</comment>
<keyword evidence="7 8" id="KW-0460">Magnesium</keyword>
<dbReference type="InterPro" id="IPR036921">
    <property type="entry name" value="PurM-like_N_sf"/>
</dbReference>
<evidence type="ECO:0000256" key="7">
    <source>
        <dbReference type="ARBA" id="ARBA00022842"/>
    </source>
</evidence>
<proteinExistence type="inferred from homology"/>
<dbReference type="InterPro" id="IPR010074">
    <property type="entry name" value="PRibForGlyAmidine_synth_PurL"/>
</dbReference>
<dbReference type="Proteomes" id="UP000826709">
    <property type="component" value="Chromosome"/>
</dbReference>
<feature type="binding site" evidence="8">
    <location>
        <position position="77"/>
    </location>
    <ligand>
        <name>Mg(2+)</name>
        <dbReference type="ChEBI" id="CHEBI:18420"/>
        <label>1</label>
    </ligand>
</feature>
<dbReference type="UniPathway" id="UPA00074">
    <property type="reaction ID" value="UER00128"/>
</dbReference>
<feature type="binding site" evidence="8">
    <location>
        <position position="507"/>
    </location>
    <ligand>
        <name>Mg(2+)</name>
        <dbReference type="ChEBI" id="CHEBI:18420"/>
        <label>1</label>
    </ligand>
</feature>
<keyword evidence="6 8" id="KW-0067">ATP-binding</keyword>
<dbReference type="Pfam" id="PF18072">
    <property type="entry name" value="FGAR-AT_linker"/>
    <property type="match status" value="1"/>
</dbReference>
<dbReference type="EC" id="6.3.5.3" evidence="8"/>
<comment type="subunit">
    <text evidence="8">Monomer. Part of the FGAM synthase complex composed of 1 PurL, 1 PurQ and 2 PurS subunits.</text>
</comment>
<dbReference type="KEGG" id="mfk:E2N92_08365"/>
<sequence>MLSADDLGFITEKLGRDLTDVEAACFENLWSEHCSYRSTRSVLKTLPTEGEDVILGPGDDAAVVRFSDDLAIVVGMESHNHPSYVDPHDGAATGVGGIVRDIISMGARPIALMDPLYFGSLDQEKTKYLFEHVVGGIGGYGNCIGVPVVRGETVFDPSYQGNPLVNVVCVGVVDPDRFLTARVKAPGNRLVLFGSSTGRDGLGGASFASRDLSEDSEAAERTSVQIGDPYTEKLLIEATCEMAETGKVLSCRDLGAAGLAGASSEMASTFGARIVADRVHLREEGMNAVEIMLAESQERMLVEVAPEDVALMGSIAEKYDLRWSEIGEVIAEPRYIVEFEGDVVCDLPVDLLVGGTPACALPKTPKTVDTAYTRPEGALKDLALAVLAHPDVASKEWIVEQYDHHVQLRTVSTDHDAGVLRLGDAALVLSCGCNPRQIALAPYENAANAVYENAANLACLGARPLCIVNCLNFASPLHPEVYWEMEQSVLGLGDMARTLDAPVVGGNVSLYNESDEFGTEIKPTPTIGMVGKGPVRRWTAPEAGDRLALVGSTGEHLGGSILDAVTGCGGAAPPKADPAVMEQVRDLVAADALTGATDLSKGGLIAALAKLAPDAAVTIAGDDPLVALFSETYGRFLVAFKDEAALEGLEYQVVGTVGAKDDGLRVTVGAETFALSPAEIEEARTSITRLMRF</sequence>
<dbReference type="CDD" id="cd02204">
    <property type="entry name" value="PurL_repeat2"/>
    <property type="match status" value="1"/>
</dbReference>
<evidence type="ECO:0000259" key="10">
    <source>
        <dbReference type="Pfam" id="PF02769"/>
    </source>
</evidence>
<dbReference type="PANTHER" id="PTHR43555">
    <property type="entry name" value="PHOSPHORIBOSYLFORMYLGLYCINAMIDINE SYNTHASE SUBUNIT PURL"/>
    <property type="match status" value="1"/>
</dbReference>
<dbReference type="InterPro" id="IPR036676">
    <property type="entry name" value="PurM-like_C_sf"/>
</dbReference>
<dbReference type="InterPro" id="IPR010918">
    <property type="entry name" value="PurM-like_C_dom"/>
</dbReference>
<dbReference type="AlphaFoldDB" id="A0A8G1EGZ6"/>
<feature type="active site" evidence="8">
    <location>
        <position position="33"/>
    </location>
</feature>
<dbReference type="Gene3D" id="3.30.1330.10">
    <property type="entry name" value="PurM-like, N-terminal domain"/>
    <property type="match status" value="2"/>
</dbReference>
<feature type="domain" description="PurM-like N-terminal" evidence="9">
    <location>
        <begin position="415"/>
        <end position="531"/>
    </location>
</feature>
<dbReference type="NCBIfam" id="NF002290">
    <property type="entry name" value="PRK01213.1"/>
    <property type="match status" value="1"/>
</dbReference>
<evidence type="ECO:0000256" key="3">
    <source>
        <dbReference type="ARBA" id="ARBA00022723"/>
    </source>
</evidence>
<dbReference type="RefSeq" id="WP_220680748.1">
    <property type="nucleotide sequence ID" value="NZ_CP037968.1"/>
</dbReference>
<keyword evidence="4 8" id="KW-0547">Nucleotide-binding</keyword>
<dbReference type="Pfam" id="PF00586">
    <property type="entry name" value="AIRS"/>
    <property type="match status" value="2"/>
</dbReference>
<evidence type="ECO:0000313" key="13">
    <source>
        <dbReference type="Proteomes" id="UP000826709"/>
    </source>
</evidence>
<dbReference type="GO" id="GO:0006189">
    <property type="term" value="P:'de novo' IMP biosynthetic process"/>
    <property type="evidence" value="ECO:0007669"/>
    <property type="project" value="UniProtKB-UniRule"/>
</dbReference>
<feature type="binding site" evidence="8">
    <location>
        <position position="36"/>
    </location>
    <ligand>
        <name>ATP</name>
        <dbReference type="ChEBI" id="CHEBI:30616"/>
    </ligand>
</feature>
<name>A0A8G1EGZ6_9EURY</name>
<evidence type="ECO:0000256" key="6">
    <source>
        <dbReference type="ARBA" id="ARBA00022840"/>
    </source>
</evidence>
<keyword evidence="5 8" id="KW-0658">Purine biosynthesis</keyword>
<reference evidence="12" key="2">
    <citation type="submission" date="2019-03" db="EMBL/GenBank/DDBJ databases">
        <authorList>
            <person name="Chen S.-C."/>
            <person name="Wu S.-Y."/>
            <person name="Lai M.-C."/>
        </authorList>
    </citation>
    <scope>NUCLEOTIDE SEQUENCE</scope>
    <source>
        <strain evidence="12">ML15</strain>
    </source>
</reference>
<dbReference type="SUPFAM" id="SSF56042">
    <property type="entry name" value="PurM C-terminal domain-like"/>
    <property type="match status" value="2"/>
</dbReference>
<evidence type="ECO:0000256" key="2">
    <source>
        <dbReference type="ARBA" id="ARBA00022598"/>
    </source>
</evidence>